<dbReference type="InterPro" id="IPR036942">
    <property type="entry name" value="Beta-barrel_TonB_sf"/>
</dbReference>
<dbReference type="CDD" id="cd01347">
    <property type="entry name" value="ligand_gated_channel"/>
    <property type="match status" value="1"/>
</dbReference>
<keyword evidence="6 15" id="KW-0732">Signal</keyword>
<evidence type="ECO:0000256" key="10">
    <source>
        <dbReference type="ARBA" id="ARBA00023136"/>
    </source>
</evidence>
<keyword evidence="19" id="KW-1185">Reference proteome</keyword>
<feature type="short sequence motif" description="TonB C-terminal box" evidence="13">
    <location>
        <begin position="774"/>
        <end position="791"/>
    </location>
</feature>
<evidence type="ECO:0000259" key="16">
    <source>
        <dbReference type="Pfam" id="PF00593"/>
    </source>
</evidence>
<organism evidence="18 19">
    <name type="scientific">Brevundimonas terrae</name>
    <dbReference type="NCBI Taxonomy" id="363631"/>
    <lineage>
        <taxon>Bacteria</taxon>
        <taxon>Pseudomonadati</taxon>
        <taxon>Pseudomonadota</taxon>
        <taxon>Alphaproteobacteria</taxon>
        <taxon>Caulobacterales</taxon>
        <taxon>Caulobacteraceae</taxon>
        <taxon>Brevundimonas</taxon>
    </lineage>
</organism>
<dbReference type="PANTHER" id="PTHR32552:SF81">
    <property type="entry name" value="TONB-DEPENDENT OUTER MEMBRANE RECEPTOR"/>
    <property type="match status" value="1"/>
</dbReference>
<keyword evidence="10 12" id="KW-0472">Membrane</keyword>
<protein>
    <submittedName>
        <fullName evidence="18">TonB-dependent receptor</fullName>
    </submittedName>
</protein>
<dbReference type="PANTHER" id="PTHR32552">
    <property type="entry name" value="FERRICHROME IRON RECEPTOR-RELATED"/>
    <property type="match status" value="1"/>
</dbReference>
<evidence type="ECO:0000256" key="12">
    <source>
        <dbReference type="PROSITE-ProRule" id="PRU01360"/>
    </source>
</evidence>
<dbReference type="InterPro" id="IPR039426">
    <property type="entry name" value="TonB-dep_rcpt-like"/>
</dbReference>
<dbReference type="RefSeq" id="WP_208380999.1">
    <property type="nucleotide sequence ID" value="NZ_BAAAEJ010000001.1"/>
</dbReference>
<dbReference type="InterPro" id="IPR010917">
    <property type="entry name" value="TonB_rcpt_CS"/>
</dbReference>
<evidence type="ECO:0000256" key="2">
    <source>
        <dbReference type="ARBA" id="ARBA00022448"/>
    </source>
</evidence>
<dbReference type="EMBL" id="BAAAEJ010000001">
    <property type="protein sequence ID" value="GAA0377664.1"/>
    <property type="molecule type" value="Genomic_DNA"/>
</dbReference>
<dbReference type="PROSITE" id="PS52016">
    <property type="entry name" value="TONB_DEPENDENT_REC_3"/>
    <property type="match status" value="1"/>
</dbReference>
<keyword evidence="11 12" id="KW-0998">Cell outer membrane</keyword>
<dbReference type="PROSITE" id="PS01156">
    <property type="entry name" value="TONB_DEPENDENT_REC_2"/>
    <property type="match status" value="1"/>
</dbReference>
<evidence type="ECO:0000256" key="3">
    <source>
        <dbReference type="ARBA" id="ARBA00022452"/>
    </source>
</evidence>
<feature type="chain" id="PRO_5045076893" evidence="15">
    <location>
        <begin position="29"/>
        <end position="791"/>
    </location>
</feature>
<dbReference type="InterPro" id="IPR000531">
    <property type="entry name" value="Beta-barrel_TonB"/>
</dbReference>
<dbReference type="InterPro" id="IPR012910">
    <property type="entry name" value="Plug_dom"/>
</dbReference>
<dbReference type="Proteomes" id="UP001500791">
    <property type="component" value="Unassembled WGS sequence"/>
</dbReference>
<evidence type="ECO:0000313" key="18">
    <source>
        <dbReference type="EMBL" id="GAA0377664.1"/>
    </source>
</evidence>
<accession>A0ABP3HR08</accession>
<evidence type="ECO:0000256" key="8">
    <source>
        <dbReference type="ARBA" id="ARBA00023065"/>
    </source>
</evidence>
<evidence type="ECO:0000256" key="1">
    <source>
        <dbReference type="ARBA" id="ARBA00004571"/>
    </source>
</evidence>
<comment type="subcellular location">
    <subcellularLocation>
        <location evidence="1 12">Cell outer membrane</location>
        <topology evidence="1 12">Multi-pass membrane protein</topology>
    </subcellularLocation>
</comment>
<evidence type="ECO:0000256" key="13">
    <source>
        <dbReference type="PROSITE-ProRule" id="PRU10144"/>
    </source>
</evidence>
<reference evidence="19" key="1">
    <citation type="journal article" date="2019" name="Int. J. Syst. Evol. Microbiol.">
        <title>The Global Catalogue of Microorganisms (GCM) 10K type strain sequencing project: providing services to taxonomists for standard genome sequencing and annotation.</title>
        <authorList>
            <consortium name="The Broad Institute Genomics Platform"/>
            <consortium name="The Broad Institute Genome Sequencing Center for Infectious Disease"/>
            <person name="Wu L."/>
            <person name="Ma J."/>
        </authorList>
    </citation>
    <scope>NUCLEOTIDE SEQUENCE [LARGE SCALE GENOMIC DNA]</scope>
    <source>
        <strain evidence="19">JCM 13476</strain>
    </source>
</reference>
<evidence type="ECO:0000256" key="7">
    <source>
        <dbReference type="ARBA" id="ARBA00023004"/>
    </source>
</evidence>
<feature type="domain" description="TonB-dependent receptor plug" evidence="17">
    <location>
        <begin position="56"/>
        <end position="166"/>
    </location>
</feature>
<proteinExistence type="inferred from homology"/>
<evidence type="ECO:0000313" key="19">
    <source>
        <dbReference type="Proteomes" id="UP001500791"/>
    </source>
</evidence>
<dbReference type="Pfam" id="PF07715">
    <property type="entry name" value="Plug"/>
    <property type="match status" value="1"/>
</dbReference>
<keyword evidence="9 14" id="KW-0798">TonB box</keyword>
<evidence type="ECO:0000256" key="15">
    <source>
        <dbReference type="SAM" id="SignalP"/>
    </source>
</evidence>
<keyword evidence="8" id="KW-0406">Ion transport</keyword>
<keyword evidence="7" id="KW-0408">Iron</keyword>
<keyword evidence="3 12" id="KW-1134">Transmembrane beta strand</keyword>
<dbReference type="Gene3D" id="2.40.170.20">
    <property type="entry name" value="TonB-dependent receptor, beta-barrel domain"/>
    <property type="match status" value="1"/>
</dbReference>
<gene>
    <name evidence="18" type="ORF">GCM10009093_01000</name>
</gene>
<name>A0ABP3HR08_9CAUL</name>
<dbReference type="Pfam" id="PF00593">
    <property type="entry name" value="TonB_dep_Rec_b-barrel"/>
    <property type="match status" value="1"/>
</dbReference>
<sequence>MTRRMNRIATVLLAGTALAGMMPVMAVAQEAATNEAQDATRIDDIVVTAQRREERLIDVPLSVSSLGGEQLQRAGIADVSAIGGYVPNVQINQTVGGAFGPLISMRGLAPSGDTSLGRDQPVGLYIDGVPIAKSTGAAFDTVDLERVEVLRGPQGTLYGKNTIGGAVNLVTRKPTGVFGGKFMLGVGSESLFEQRLSLDLPRFGTIGEGIGAFDIKVAYSGRERDGFFENTHPNARFDTFGAQDQQAGRIDIVWRPIEDLSFAYSYDDTSSKSSPSMLAISASGAIGPGGAYEALYPYIKDAIHTSRPKGIANDYSNRSDFAVSGHGLTIEYNKDGVPFFGDVTLKSITAHRTMQSWSQTDFDGVGVDLMHFTLNNDYQQTSQELQLIGSNGQVHYTFGLFGFKEEYDVFNPRWNFQFGGNKYDVQERSADNKSYAAYGQLTWTPNAFDKRLSLTLGGRISKDEKQATSMSLSYSTYLANPANPASGVFERDANGNPVTRSGGPALGALPGPGNIGPSDLIPLTADGSWSEFTPEFNIAYKLSEDWNVYARYATGFKSGGNNDVAANNAGFMTPYDPEKLTSYEIGTKGQWFDKRLSLSAAVYYSDYEDFQAGVFVPALVTTTIINAGQANMSGFEVEGIVRPIDNLRINFGYGYTKAEYDEFILPSGQDVTDTYVFPLIPKHSYTLGVDYRWVGVAGGDVVANLNYNWRDEQEGNITGDPFSVRKAYGLLDGRISLSDIDIGDGRLMEIALWGKNLLDEEYWVSGINLSLFTTRQWGDPRSFGVQANVKF</sequence>
<keyword evidence="4" id="KW-0410">Iron transport</keyword>
<keyword evidence="2 12" id="KW-0813">Transport</keyword>
<keyword evidence="18" id="KW-0675">Receptor</keyword>
<evidence type="ECO:0000256" key="14">
    <source>
        <dbReference type="RuleBase" id="RU003357"/>
    </source>
</evidence>
<dbReference type="SUPFAM" id="SSF56935">
    <property type="entry name" value="Porins"/>
    <property type="match status" value="1"/>
</dbReference>
<evidence type="ECO:0000259" key="17">
    <source>
        <dbReference type="Pfam" id="PF07715"/>
    </source>
</evidence>
<evidence type="ECO:0000256" key="6">
    <source>
        <dbReference type="ARBA" id="ARBA00022729"/>
    </source>
</evidence>
<feature type="domain" description="TonB-dependent receptor-like beta-barrel" evidence="16">
    <location>
        <begin position="314"/>
        <end position="737"/>
    </location>
</feature>
<evidence type="ECO:0000256" key="9">
    <source>
        <dbReference type="ARBA" id="ARBA00023077"/>
    </source>
</evidence>
<evidence type="ECO:0000256" key="11">
    <source>
        <dbReference type="ARBA" id="ARBA00023237"/>
    </source>
</evidence>
<feature type="signal peptide" evidence="15">
    <location>
        <begin position="1"/>
        <end position="28"/>
    </location>
</feature>
<comment type="caution">
    <text evidence="18">The sequence shown here is derived from an EMBL/GenBank/DDBJ whole genome shotgun (WGS) entry which is preliminary data.</text>
</comment>
<comment type="similarity">
    <text evidence="12 14">Belongs to the TonB-dependent receptor family.</text>
</comment>
<evidence type="ECO:0000256" key="5">
    <source>
        <dbReference type="ARBA" id="ARBA00022692"/>
    </source>
</evidence>
<keyword evidence="5 12" id="KW-0812">Transmembrane</keyword>
<evidence type="ECO:0000256" key="4">
    <source>
        <dbReference type="ARBA" id="ARBA00022496"/>
    </source>
</evidence>